<accession>A0A938X8G3</accession>
<dbReference type="Gene3D" id="3.40.630.40">
    <property type="entry name" value="Zn-dependent exopeptidases"/>
    <property type="match status" value="1"/>
</dbReference>
<feature type="domain" description="MurNAc-LAA" evidence="2">
    <location>
        <begin position="109"/>
        <end position="215"/>
    </location>
</feature>
<evidence type="ECO:0000313" key="3">
    <source>
        <dbReference type="EMBL" id="MBM6920554.1"/>
    </source>
</evidence>
<dbReference type="AlphaFoldDB" id="A0A938X8G3"/>
<organism evidence="3 4">
    <name type="scientific">Merdimmobilis hominis</name>
    <dbReference type="NCBI Taxonomy" id="2897707"/>
    <lineage>
        <taxon>Bacteria</taxon>
        <taxon>Bacillati</taxon>
        <taxon>Bacillota</taxon>
        <taxon>Clostridia</taxon>
        <taxon>Eubacteriales</taxon>
        <taxon>Oscillospiraceae</taxon>
        <taxon>Merdimmobilis</taxon>
    </lineage>
</organism>
<dbReference type="InterPro" id="IPR050695">
    <property type="entry name" value="N-acetylmuramoyl_amidase_3"/>
</dbReference>
<sequence length="222" mass="24314">MICAGLIAVSALFHVVAQTTLYTSEQREIVLDAGHGGLDPGAVSADGISEKDINLDIVLILRDLLTASGFSVTLTRETDCSLHEEGCRTVAEKKTSDLKKRLSIIKEHPQAVVVSVHQNHFGESKYHGAQMFAGPKNEQSRVLAEYLQASFRQTLQPENTREVKTATSSVYIIHEAPNPIVLAECGFLSNPQESQQLADPDYRKAVALTLYQGILAYYANET</sequence>
<dbReference type="PANTHER" id="PTHR30404">
    <property type="entry name" value="N-ACETYLMURAMOYL-L-ALANINE AMIDASE"/>
    <property type="match status" value="1"/>
</dbReference>
<dbReference type="RefSeq" id="WP_204445548.1">
    <property type="nucleotide sequence ID" value="NZ_JACJKY010000006.1"/>
</dbReference>
<name>A0A938X8G3_9FIRM</name>
<keyword evidence="1" id="KW-0378">Hydrolase</keyword>
<evidence type="ECO:0000256" key="1">
    <source>
        <dbReference type="ARBA" id="ARBA00022801"/>
    </source>
</evidence>
<evidence type="ECO:0000259" key="2">
    <source>
        <dbReference type="SMART" id="SM00646"/>
    </source>
</evidence>
<dbReference type="SMART" id="SM00646">
    <property type="entry name" value="Ami_3"/>
    <property type="match status" value="1"/>
</dbReference>
<dbReference type="SUPFAM" id="SSF53187">
    <property type="entry name" value="Zn-dependent exopeptidases"/>
    <property type="match status" value="1"/>
</dbReference>
<dbReference type="CDD" id="cd02696">
    <property type="entry name" value="MurNAc-LAA"/>
    <property type="match status" value="1"/>
</dbReference>
<dbReference type="Proteomes" id="UP000774750">
    <property type="component" value="Unassembled WGS sequence"/>
</dbReference>
<comment type="caution">
    <text evidence="3">The sequence shown here is derived from an EMBL/GenBank/DDBJ whole genome shotgun (WGS) entry which is preliminary data.</text>
</comment>
<dbReference type="Pfam" id="PF01520">
    <property type="entry name" value="Amidase_3"/>
    <property type="match status" value="1"/>
</dbReference>
<dbReference type="GO" id="GO:0030288">
    <property type="term" value="C:outer membrane-bounded periplasmic space"/>
    <property type="evidence" value="ECO:0007669"/>
    <property type="project" value="TreeGrafter"/>
</dbReference>
<protein>
    <submittedName>
        <fullName evidence="3">N-acetylmuramoyl-L-alanine amidase</fullName>
    </submittedName>
</protein>
<keyword evidence="4" id="KW-1185">Reference proteome</keyword>
<dbReference type="PANTHER" id="PTHR30404:SF0">
    <property type="entry name" value="N-ACETYLMURAMOYL-L-ALANINE AMIDASE AMIC"/>
    <property type="match status" value="1"/>
</dbReference>
<dbReference type="GO" id="GO:0009253">
    <property type="term" value="P:peptidoglycan catabolic process"/>
    <property type="evidence" value="ECO:0007669"/>
    <property type="project" value="InterPro"/>
</dbReference>
<dbReference type="InterPro" id="IPR002508">
    <property type="entry name" value="MurNAc-LAA_cat"/>
</dbReference>
<reference evidence="3" key="2">
    <citation type="journal article" date="2021" name="Sci. Rep.">
        <title>The distribution of antibiotic resistance genes in chicken gut microbiota commensals.</title>
        <authorList>
            <person name="Juricova H."/>
            <person name="Matiasovicova J."/>
            <person name="Kubasova T."/>
            <person name="Cejkova D."/>
            <person name="Rychlik I."/>
        </authorList>
    </citation>
    <scope>NUCLEOTIDE SEQUENCE</scope>
    <source>
        <strain evidence="3">An559</strain>
    </source>
</reference>
<dbReference type="EMBL" id="JACJKY010000006">
    <property type="protein sequence ID" value="MBM6920554.1"/>
    <property type="molecule type" value="Genomic_DNA"/>
</dbReference>
<evidence type="ECO:0000313" key="4">
    <source>
        <dbReference type="Proteomes" id="UP000774750"/>
    </source>
</evidence>
<reference evidence="3" key="1">
    <citation type="submission" date="2020-08" db="EMBL/GenBank/DDBJ databases">
        <authorList>
            <person name="Cejkova D."/>
            <person name="Kubasova T."/>
            <person name="Jahodarova E."/>
            <person name="Rychlik I."/>
        </authorList>
    </citation>
    <scope>NUCLEOTIDE SEQUENCE</scope>
    <source>
        <strain evidence="3">An559</strain>
    </source>
</reference>
<proteinExistence type="predicted"/>
<gene>
    <name evidence="3" type="ORF">H6A12_05210</name>
</gene>
<dbReference type="GO" id="GO:0008745">
    <property type="term" value="F:N-acetylmuramoyl-L-alanine amidase activity"/>
    <property type="evidence" value="ECO:0007669"/>
    <property type="project" value="InterPro"/>
</dbReference>